<dbReference type="SUPFAM" id="SSF49464">
    <property type="entry name" value="Carboxypeptidase regulatory domain-like"/>
    <property type="match status" value="1"/>
</dbReference>
<keyword evidence="1" id="KW-1134">Transmembrane beta strand</keyword>
<comment type="subcellular location">
    <subcellularLocation>
        <location evidence="1">Cell outer membrane</location>
        <topology evidence="1">Multi-pass membrane protein</topology>
    </subcellularLocation>
</comment>
<dbReference type="InterPro" id="IPR012910">
    <property type="entry name" value="Plug_dom"/>
</dbReference>
<dbReference type="Pfam" id="PF13715">
    <property type="entry name" value="CarbopepD_reg_2"/>
    <property type="match status" value="1"/>
</dbReference>
<keyword evidence="4" id="KW-1185">Reference proteome</keyword>
<dbReference type="InterPro" id="IPR023996">
    <property type="entry name" value="TonB-dep_OMP_SusC/RagA"/>
</dbReference>
<reference evidence="4" key="1">
    <citation type="journal article" date="2019" name="Int. J. Syst. Evol. Microbiol.">
        <title>The Global Catalogue of Microorganisms (GCM) 10K type strain sequencing project: providing services to taxonomists for standard genome sequencing and annotation.</title>
        <authorList>
            <consortium name="The Broad Institute Genomics Platform"/>
            <consortium name="The Broad Institute Genome Sequencing Center for Infectious Disease"/>
            <person name="Wu L."/>
            <person name="Ma J."/>
        </authorList>
    </citation>
    <scope>NUCLEOTIDE SEQUENCE [LARGE SCALE GENOMIC DNA]</scope>
    <source>
        <strain evidence="4">CGMCC 4.7466</strain>
    </source>
</reference>
<protein>
    <submittedName>
        <fullName evidence="3">SusC/RagA family TonB-linked outer membrane protein</fullName>
    </submittedName>
</protein>
<dbReference type="Gene3D" id="2.170.130.10">
    <property type="entry name" value="TonB-dependent receptor, plug domain"/>
    <property type="match status" value="1"/>
</dbReference>
<dbReference type="Gene3D" id="2.60.40.1120">
    <property type="entry name" value="Carboxypeptidase-like, regulatory domain"/>
    <property type="match status" value="1"/>
</dbReference>
<keyword evidence="1" id="KW-0998">Cell outer membrane</keyword>
<dbReference type="EMBL" id="JBHSJJ010000013">
    <property type="protein sequence ID" value="MFC4873830.1"/>
    <property type="molecule type" value="Genomic_DNA"/>
</dbReference>
<dbReference type="InterPro" id="IPR023997">
    <property type="entry name" value="TonB-dep_OMP_SusC/RagA_CS"/>
</dbReference>
<evidence type="ECO:0000259" key="2">
    <source>
        <dbReference type="Pfam" id="PF07715"/>
    </source>
</evidence>
<evidence type="ECO:0000256" key="1">
    <source>
        <dbReference type="PROSITE-ProRule" id="PRU01360"/>
    </source>
</evidence>
<dbReference type="NCBIfam" id="TIGR04056">
    <property type="entry name" value="OMP_RagA_SusC"/>
    <property type="match status" value="1"/>
</dbReference>
<gene>
    <name evidence="3" type="ORF">ACFPFU_19155</name>
</gene>
<keyword evidence="1" id="KW-0812">Transmembrane</keyword>
<dbReference type="InterPro" id="IPR037066">
    <property type="entry name" value="Plug_dom_sf"/>
</dbReference>
<dbReference type="InterPro" id="IPR008969">
    <property type="entry name" value="CarboxyPept-like_regulatory"/>
</dbReference>
<dbReference type="SUPFAM" id="SSF56935">
    <property type="entry name" value="Porins"/>
    <property type="match status" value="1"/>
</dbReference>
<dbReference type="Gene3D" id="3.55.50.30">
    <property type="match status" value="1"/>
</dbReference>
<dbReference type="RefSeq" id="WP_377067080.1">
    <property type="nucleotide sequence ID" value="NZ_JBHSJJ010000013.1"/>
</dbReference>
<comment type="caution">
    <text evidence="3">The sequence shown here is derived from an EMBL/GenBank/DDBJ whole genome shotgun (WGS) entry which is preliminary data.</text>
</comment>
<comment type="similarity">
    <text evidence="1">Belongs to the TonB-dependent receptor family.</text>
</comment>
<keyword evidence="1" id="KW-0472">Membrane</keyword>
<name>A0ABV9T6R8_9BACT</name>
<dbReference type="InterPro" id="IPR039426">
    <property type="entry name" value="TonB-dep_rcpt-like"/>
</dbReference>
<organism evidence="3 4">
    <name type="scientific">Negadavirga shengliensis</name>
    <dbReference type="NCBI Taxonomy" id="1389218"/>
    <lineage>
        <taxon>Bacteria</taxon>
        <taxon>Pseudomonadati</taxon>
        <taxon>Bacteroidota</taxon>
        <taxon>Cytophagia</taxon>
        <taxon>Cytophagales</taxon>
        <taxon>Cyclobacteriaceae</taxon>
        <taxon>Negadavirga</taxon>
    </lineage>
</organism>
<sequence>MKKILYYLYVMGKYYLYGFILQLLFLNMLLASNGNAQQTKNLKEVFVDLRVENASLSEVFTSLKSKTDFSFVFNKKTVDNLPHVSMQWEHASLEEVLLQLSASHKLSFQQVNERISVKPFGGTSLVTATDVADVTVSGRVTDDEGQPLPGATVKVDGSTRGTATDTNGEYKIEVPEGATLVFSFIGFGSKSVAVGNQTVINVSLELDDASLEEVVVVGYGELKKIHLTGAVETIDVSEMEDLPTNNLGAALAGRILGVGVSGGNTRPGSTANLTIRNPISLSKDGGNNNPLYVIDGVIQVAADGSNDVTLFNNLDLSEVESISFLKDASAAVYGSRGSNGVVLVTTKRGKMGKPKITYSGTFGINDEAYRTRMLSAHDYGRYYNIMNGPYGANASPNDINRFFSEDELEHFRTVDHNWLEEAWTSATNMRHNLNVSGGNETATYFANVSYYTQDGNLASLDYDRWNFRAGADMRIANRLKAGLQVGGFYSDGTKTFNKIGNENDENDYKNLLKMPRYIPMYVDGYPVKPPGSTSSNNIANYHFFEIERLGNLAKNREQFMNVNLYLEYELPFVEGLKARISHGRNMGSDRGSQIGTRYMLYEFDRRGTNQHIYDGAEMIMEREYRNGDRIYFSNHNAMSHQSNLTLNYARDFGRHSVSGLFSIERAEAESTREDVWKEQPSQSTTGHFGTAFGQIDGRTLFSESGNMSYVGRANWSYADKYLAEFLFRSDASTKFAPENYWGKFYSGSVGWVISNENFFSSSAINFLKVRYSVGLLGKDDTRAWQWRQRYTFQGDKGAVFGGNTAVSTGMRMEASPNRDATWSNDLKNNLGIDALFMNDRLSTTVEVFYNKGTHLLLERTGNVPVTVGGTIAAENFGEIDFFGYELALGWNERIGDFRYGIDTRFAWSDNKVKVGNFNDTDMFYPWRPQPGRSTDIGLWGYDYIGMFRDQAEIDAYVEQYNITQVFGTPADQLRPGMLYYRDMRGPLQADGTFAEPDGVIDENDQIQLARRANNHFGYGVTLKVGYKSLSFDCVISGAFGGWSEMDRNKLDNNIANSFESVPAFWSDIYDPDLNPTGTFPNPHHNAISLAPRSTFWQASAFRARVRSFSLNYTLPSHIARSLNVNNARVYLSGMNPLNLFNPFDYKDSDGPWDTFPVLRTYALGINLSL</sequence>
<keyword evidence="1" id="KW-0813">Transport</keyword>
<dbReference type="Proteomes" id="UP001595818">
    <property type="component" value="Unassembled WGS sequence"/>
</dbReference>
<evidence type="ECO:0000313" key="3">
    <source>
        <dbReference type="EMBL" id="MFC4873830.1"/>
    </source>
</evidence>
<evidence type="ECO:0000313" key="4">
    <source>
        <dbReference type="Proteomes" id="UP001595818"/>
    </source>
</evidence>
<feature type="domain" description="TonB-dependent receptor plug" evidence="2">
    <location>
        <begin position="225"/>
        <end position="341"/>
    </location>
</feature>
<dbReference type="PROSITE" id="PS52016">
    <property type="entry name" value="TONB_DEPENDENT_REC_3"/>
    <property type="match status" value="1"/>
</dbReference>
<dbReference type="NCBIfam" id="TIGR04057">
    <property type="entry name" value="SusC_RagA_signa"/>
    <property type="match status" value="1"/>
</dbReference>
<accession>A0ABV9T6R8</accession>
<proteinExistence type="inferred from homology"/>
<dbReference type="Pfam" id="PF07715">
    <property type="entry name" value="Plug"/>
    <property type="match status" value="1"/>
</dbReference>